<dbReference type="GeneID" id="54405831"/>
<name>A0A6A6AS81_9PLEO</name>
<feature type="region of interest" description="Disordered" evidence="1">
    <location>
        <begin position="116"/>
        <end position="169"/>
    </location>
</feature>
<feature type="signal peptide" evidence="2">
    <location>
        <begin position="1"/>
        <end position="15"/>
    </location>
</feature>
<dbReference type="RefSeq" id="XP_033529239.1">
    <property type="nucleotide sequence ID" value="XM_033665399.1"/>
</dbReference>
<reference evidence="3" key="1">
    <citation type="journal article" date="2020" name="Stud. Mycol.">
        <title>101 Dothideomycetes genomes: a test case for predicting lifestyles and emergence of pathogens.</title>
        <authorList>
            <person name="Haridas S."/>
            <person name="Albert R."/>
            <person name="Binder M."/>
            <person name="Bloem J."/>
            <person name="Labutti K."/>
            <person name="Salamov A."/>
            <person name="Andreopoulos B."/>
            <person name="Baker S."/>
            <person name="Barry K."/>
            <person name="Bills G."/>
            <person name="Bluhm B."/>
            <person name="Cannon C."/>
            <person name="Castanera R."/>
            <person name="Culley D."/>
            <person name="Daum C."/>
            <person name="Ezra D."/>
            <person name="Gonzalez J."/>
            <person name="Henrissat B."/>
            <person name="Kuo A."/>
            <person name="Liang C."/>
            <person name="Lipzen A."/>
            <person name="Lutzoni F."/>
            <person name="Magnuson J."/>
            <person name="Mondo S."/>
            <person name="Nolan M."/>
            <person name="Ohm R."/>
            <person name="Pangilinan J."/>
            <person name="Park H.-J."/>
            <person name="Ramirez L."/>
            <person name="Alfaro M."/>
            <person name="Sun H."/>
            <person name="Tritt A."/>
            <person name="Yoshinaga Y."/>
            <person name="Zwiers L.-H."/>
            <person name="Turgeon B."/>
            <person name="Goodwin S."/>
            <person name="Spatafora J."/>
            <person name="Crous P."/>
            <person name="Grigoriev I."/>
        </authorList>
    </citation>
    <scope>NUCLEOTIDE SEQUENCE</scope>
    <source>
        <strain evidence="3">CBS 119687</strain>
    </source>
</reference>
<keyword evidence="4" id="KW-1185">Reference proteome</keyword>
<sequence length="441" mass="45943">MRSYVLIGAAALVAAAPAPAPQAFDPAAIGALPSIAQGPPVGIGAASQTAYNQGQAQTKAAAAAVGPKTAPKAKRDADVVEARTNKLKAGPAYGASYNTTSNAAYATPTYGTPYGQSSSQAAYDATPTSSQSATCTPIGGSNNGDYTPSTNPSDACAPQPSAYGPPTVPDTAQNFKNNKVYHNMAKSASAPAGYEQSFVNLDAATHGNGYIAYKSLESYDVLACSSWCDLTTTCTGFNVYIERDPAWNPTQCSCTNPPSVANYKCSLWGQPVDSSSATNTGAGSGDFEVVITSSNGYNKKTYTPANPPNTSNPKDCGTKLINQPQANMGQSTFPGPFDPSLCAAYAQKQNDVNRKADVLSWALSLLGMNKAACVQFQAAYLMKDGMGFGTHCRLFTQKFTPAQATYDISSGSYGTAGWSVSKSFIWDVNSQASFNWGSKSY</sequence>
<accession>A0A6A6AS81</accession>
<evidence type="ECO:0000313" key="3">
    <source>
        <dbReference type="EMBL" id="KAF2134852.1"/>
    </source>
</evidence>
<dbReference type="AlphaFoldDB" id="A0A6A6AS81"/>
<keyword evidence="2" id="KW-0732">Signal</keyword>
<proteinExistence type="predicted"/>
<evidence type="ECO:0000313" key="4">
    <source>
        <dbReference type="Proteomes" id="UP000799771"/>
    </source>
</evidence>
<dbReference type="OrthoDB" id="271448at2759"/>
<dbReference type="Proteomes" id="UP000799771">
    <property type="component" value="Unassembled WGS sequence"/>
</dbReference>
<feature type="compositionally biased region" description="Polar residues" evidence="1">
    <location>
        <begin position="116"/>
        <end position="153"/>
    </location>
</feature>
<dbReference type="EMBL" id="ML977497">
    <property type="protein sequence ID" value="KAF2134852.1"/>
    <property type="molecule type" value="Genomic_DNA"/>
</dbReference>
<evidence type="ECO:0000256" key="1">
    <source>
        <dbReference type="SAM" id="MobiDB-lite"/>
    </source>
</evidence>
<feature type="chain" id="PRO_5025607692" description="Apple domain-containing protein" evidence="2">
    <location>
        <begin position="16"/>
        <end position="441"/>
    </location>
</feature>
<organism evidence="3 4">
    <name type="scientific">Dothidotthia symphoricarpi CBS 119687</name>
    <dbReference type="NCBI Taxonomy" id="1392245"/>
    <lineage>
        <taxon>Eukaryota</taxon>
        <taxon>Fungi</taxon>
        <taxon>Dikarya</taxon>
        <taxon>Ascomycota</taxon>
        <taxon>Pezizomycotina</taxon>
        <taxon>Dothideomycetes</taxon>
        <taxon>Pleosporomycetidae</taxon>
        <taxon>Pleosporales</taxon>
        <taxon>Dothidotthiaceae</taxon>
        <taxon>Dothidotthia</taxon>
    </lineage>
</organism>
<gene>
    <name evidence="3" type="ORF">P153DRAFT_329640</name>
</gene>
<evidence type="ECO:0000256" key="2">
    <source>
        <dbReference type="SAM" id="SignalP"/>
    </source>
</evidence>
<evidence type="ECO:0008006" key="5">
    <source>
        <dbReference type="Google" id="ProtNLM"/>
    </source>
</evidence>
<dbReference type="PANTHER" id="PTHR36578:SF1">
    <property type="entry name" value="APPLE DOMAIN-CONTAINING PROTEIN"/>
    <property type="match status" value="1"/>
</dbReference>
<protein>
    <recommendedName>
        <fullName evidence="5">Apple domain-containing protein</fullName>
    </recommendedName>
</protein>
<dbReference type="PANTHER" id="PTHR36578">
    <property type="entry name" value="CHROMOSOME 15, WHOLE GENOME SHOTGUN SEQUENCE"/>
    <property type="match status" value="1"/>
</dbReference>